<dbReference type="InParanoid" id="A0A0V1BWD7"/>
<dbReference type="OrthoDB" id="10448627at2759"/>
<dbReference type="EMBL" id="JYDH01000009">
    <property type="protein sequence ID" value="KRY41255.1"/>
    <property type="molecule type" value="Genomic_DNA"/>
</dbReference>
<dbReference type="Proteomes" id="UP000054776">
    <property type="component" value="Unassembled WGS sequence"/>
</dbReference>
<comment type="caution">
    <text evidence="1">The sequence shown here is derived from an EMBL/GenBank/DDBJ whole genome shotgun (WGS) entry which is preliminary data.</text>
</comment>
<proteinExistence type="predicted"/>
<evidence type="ECO:0000313" key="2">
    <source>
        <dbReference type="Proteomes" id="UP000054776"/>
    </source>
</evidence>
<keyword evidence="2" id="KW-1185">Reference proteome</keyword>
<accession>A0A0V1BWD7</accession>
<sequence>MVVSQLCTLLDDTSYRTSSLHDESHQLISYLSRNESIQWKKEHCTHVRITMAIAIIDYSDFSHLVHQQNLIFFPNFVKCDTLPMECLRALTACLSSSRMHRIVPHGSMQLTTFDKSKRTVAKLLKAESVARLLRLFLASFSLSGTGRHLSKNAPSALAVVGGSIISFCQIQFIHRSCTPEHSNMFIDILLMRDRE</sequence>
<organism evidence="1 2">
    <name type="scientific">Trichinella spiralis</name>
    <name type="common">Trichina worm</name>
    <dbReference type="NCBI Taxonomy" id="6334"/>
    <lineage>
        <taxon>Eukaryota</taxon>
        <taxon>Metazoa</taxon>
        <taxon>Ecdysozoa</taxon>
        <taxon>Nematoda</taxon>
        <taxon>Enoplea</taxon>
        <taxon>Dorylaimia</taxon>
        <taxon>Trichinellida</taxon>
        <taxon>Trichinellidae</taxon>
        <taxon>Trichinella</taxon>
    </lineage>
</organism>
<reference evidence="1 2" key="1">
    <citation type="submission" date="2015-01" db="EMBL/GenBank/DDBJ databases">
        <title>Evolution of Trichinella species and genotypes.</title>
        <authorList>
            <person name="Korhonen P.K."/>
            <person name="Edoardo P."/>
            <person name="Giuseppe L.R."/>
            <person name="Gasser R.B."/>
        </authorList>
    </citation>
    <scope>NUCLEOTIDE SEQUENCE [LARGE SCALE GENOMIC DNA]</scope>
    <source>
        <strain evidence="1">ISS3</strain>
    </source>
</reference>
<protein>
    <submittedName>
        <fullName evidence="1">Uncharacterized protein</fullName>
    </submittedName>
</protein>
<name>A0A0V1BWD7_TRISP</name>
<evidence type="ECO:0000313" key="1">
    <source>
        <dbReference type="EMBL" id="KRY41255.1"/>
    </source>
</evidence>
<gene>
    <name evidence="1" type="ORF">T01_12481</name>
</gene>
<dbReference type="AlphaFoldDB" id="A0A0V1BWD7"/>